<evidence type="ECO:0000313" key="1">
    <source>
        <dbReference type="EMBL" id="KAJ7564464.1"/>
    </source>
</evidence>
<protein>
    <submittedName>
        <fullName evidence="1">Uncharacterized protein</fullName>
    </submittedName>
</protein>
<organism evidence="1 2">
    <name type="scientific">Diphasiastrum complanatum</name>
    <name type="common">Issler's clubmoss</name>
    <name type="synonym">Lycopodium complanatum</name>
    <dbReference type="NCBI Taxonomy" id="34168"/>
    <lineage>
        <taxon>Eukaryota</taxon>
        <taxon>Viridiplantae</taxon>
        <taxon>Streptophyta</taxon>
        <taxon>Embryophyta</taxon>
        <taxon>Tracheophyta</taxon>
        <taxon>Lycopodiopsida</taxon>
        <taxon>Lycopodiales</taxon>
        <taxon>Lycopodiaceae</taxon>
        <taxon>Lycopodioideae</taxon>
        <taxon>Diphasiastrum</taxon>
    </lineage>
</organism>
<sequence>MGLSVAYSSSAVVLLLAVATIVLLLVFEDESSQLSRTLVDYFPSSSSPSSSSAFVQHQTDGESSQLESDLVDLTLVEGAAEKDAVCLDGSLPAYHLRRGFGSGKRNWLIHMEGGGWCSSDLSCAQRSQTSLGSSKHMARQILFSGILSMSPSLNPDFYNWNQVKIRYCDGASFSGDVDSDLVPSGVRNAQHIHYRGQKLWQAVIGDLLHRGLADADKALLSGCSAGGLAAILHCDKFQKFLPKKATVKCLSDAGYFLDVQDISGNYSFRSFYEKVIKLQNVQANFPESCDSKDDVTKCFFPEYLVKDIQTPLFILNPAYDVWQLQNIWIPDSADISKAWNLCKNDPIHCSEGQIEILQGYRKKLIERLKIVQQKDLWGLFINSCFLHCQSEVDTAWNGLHAPRVNNQTIAETVGEWFFERKIAQEVDCAYPCNPTCPPWNGWRRKMLK</sequence>
<evidence type="ECO:0000313" key="2">
    <source>
        <dbReference type="Proteomes" id="UP001162992"/>
    </source>
</evidence>
<dbReference type="Proteomes" id="UP001162992">
    <property type="component" value="Chromosome 2"/>
</dbReference>
<proteinExistence type="predicted"/>
<name>A0ACC2ED81_DIPCM</name>
<accession>A0ACC2ED81</accession>
<reference evidence="2" key="1">
    <citation type="journal article" date="2024" name="Proc. Natl. Acad. Sci. U.S.A.">
        <title>Extraordinary preservation of gene collinearity over three hundred million years revealed in homosporous lycophytes.</title>
        <authorList>
            <person name="Li C."/>
            <person name="Wickell D."/>
            <person name="Kuo L.Y."/>
            <person name="Chen X."/>
            <person name="Nie B."/>
            <person name="Liao X."/>
            <person name="Peng D."/>
            <person name="Ji J."/>
            <person name="Jenkins J."/>
            <person name="Williams M."/>
            <person name="Shu S."/>
            <person name="Plott C."/>
            <person name="Barry K."/>
            <person name="Rajasekar S."/>
            <person name="Grimwood J."/>
            <person name="Han X."/>
            <person name="Sun S."/>
            <person name="Hou Z."/>
            <person name="He W."/>
            <person name="Dai G."/>
            <person name="Sun C."/>
            <person name="Schmutz J."/>
            <person name="Leebens-Mack J.H."/>
            <person name="Li F.W."/>
            <person name="Wang L."/>
        </authorList>
    </citation>
    <scope>NUCLEOTIDE SEQUENCE [LARGE SCALE GENOMIC DNA]</scope>
    <source>
        <strain evidence="2">cv. PW_Plant_1</strain>
    </source>
</reference>
<dbReference type="EMBL" id="CM055093">
    <property type="protein sequence ID" value="KAJ7564464.1"/>
    <property type="molecule type" value="Genomic_DNA"/>
</dbReference>
<gene>
    <name evidence="1" type="ORF">O6H91_02G018300</name>
</gene>
<keyword evidence="2" id="KW-1185">Reference proteome</keyword>
<comment type="caution">
    <text evidence="1">The sequence shown here is derived from an EMBL/GenBank/DDBJ whole genome shotgun (WGS) entry which is preliminary data.</text>
</comment>